<feature type="domain" description="Thioredoxin" evidence="4">
    <location>
        <begin position="43"/>
        <end position="206"/>
    </location>
</feature>
<evidence type="ECO:0000259" key="4">
    <source>
        <dbReference type="PROSITE" id="PS51352"/>
    </source>
</evidence>
<proteinExistence type="inferred from homology"/>
<dbReference type="Gene3D" id="3.40.30.10">
    <property type="entry name" value="Glutaredoxin"/>
    <property type="match status" value="1"/>
</dbReference>
<keyword evidence="3" id="KW-0472">Membrane</keyword>
<dbReference type="PANTHER" id="PTHR12151">
    <property type="entry name" value="ELECTRON TRANSPORT PROTIN SCO1/SENC FAMILY MEMBER"/>
    <property type="match status" value="1"/>
</dbReference>
<evidence type="ECO:0000256" key="1">
    <source>
        <dbReference type="ARBA" id="ARBA00010996"/>
    </source>
</evidence>
<keyword evidence="3" id="KW-0812">Transmembrane</keyword>
<gene>
    <name evidence="5" type="ORF">Thiowin_04981</name>
</gene>
<comment type="similarity">
    <text evidence="1">Belongs to the SCO1/2 family.</text>
</comment>
<keyword evidence="6" id="KW-1185">Reference proteome</keyword>
<dbReference type="SUPFAM" id="SSF52833">
    <property type="entry name" value="Thioredoxin-like"/>
    <property type="match status" value="1"/>
</dbReference>
<dbReference type="PROSITE" id="PS51352">
    <property type="entry name" value="THIOREDOXIN_2"/>
    <property type="match status" value="1"/>
</dbReference>
<accession>A0ABZ0SGQ0</accession>
<dbReference type="RefSeq" id="WP_328985585.1">
    <property type="nucleotide sequence ID" value="NZ_CP121472.1"/>
</dbReference>
<dbReference type="Pfam" id="PF02630">
    <property type="entry name" value="SCO1-SenC"/>
    <property type="match status" value="1"/>
</dbReference>
<name>A0ABZ0SGQ0_9GAMM</name>
<evidence type="ECO:0000313" key="6">
    <source>
        <dbReference type="Proteomes" id="UP001432180"/>
    </source>
</evidence>
<dbReference type="InterPro" id="IPR036249">
    <property type="entry name" value="Thioredoxin-like_sf"/>
</dbReference>
<evidence type="ECO:0000256" key="2">
    <source>
        <dbReference type="ARBA" id="ARBA00023008"/>
    </source>
</evidence>
<reference evidence="5 6" key="1">
    <citation type="journal article" date="2023" name="Microorganisms">
        <title>Thiorhodovibrio frisius and Trv. litoralis spp. nov., Two Novel Members from a Clade of Fastidious Purple Sulfur Bacteria That Exhibit Unique Red-Shifted Light-Harvesting Capabilities.</title>
        <authorList>
            <person name="Methner A."/>
            <person name="Kuzyk S.B."/>
            <person name="Petersen J."/>
            <person name="Bauer S."/>
            <person name="Brinkmann H."/>
            <person name="Sichau K."/>
            <person name="Wanner G."/>
            <person name="Wolf J."/>
            <person name="Neumann-Schaal M."/>
            <person name="Henke P."/>
            <person name="Tank M."/>
            <person name="Sproer C."/>
            <person name="Bunk B."/>
            <person name="Overmann J."/>
        </authorList>
    </citation>
    <scope>NUCLEOTIDE SEQUENCE [LARGE SCALE GENOMIC DNA]</scope>
    <source>
        <strain evidence="5 6">DSM 6702</strain>
    </source>
</reference>
<dbReference type="InterPro" id="IPR013766">
    <property type="entry name" value="Thioredoxin_domain"/>
</dbReference>
<organism evidence="5 6">
    <name type="scientific">Thiorhodovibrio winogradskyi</name>
    <dbReference type="NCBI Taxonomy" id="77007"/>
    <lineage>
        <taxon>Bacteria</taxon>
        <taxon>Pseudomonadati</taxon>
        <taxon>Pseudomonadota</taxon>
        <taxon>Gammaproteobacteria</taxon>
        <taxon>Chromatiales</taxon>
        <taxon>Chromatiaceae</taxon>
        <taxon>Thiorhodovibrio</taxon>
    </lineage>
</organism>
<keyword evidence="3" id="KW-1133">Transmembrane helix</keyword>
<keyword evidence="2" id="KW-0186">Copper</keyword>
<dbReference type="PANTHER" id="PTHR12151:SF25">
    <property type="entry name" value="LINALOOL DEHYDRATASE_ISOMERASE DOMAIN-CONTAINING PROTEIN"/>
    <property type="match status" value="1"/>
</dbReference>
<feature type="transmembrane region" description="Helical" evidence="3">
    <location>
        <begin position="12"/>
        <end position="30"/>
    </location>
</feature>
<dbReference type="EMBL" id="CP121472">
    <property type="protein sequence ID" value="WPL19834.1"/>
    <property type="molecule type" value="Genomic_DNA"/>
</dbReference>
<evidence type="ECO:0000256" key="3">
    <source>
        <dbReference type="SAM" id="Phobius"/>
    </source>
</evidence>
<dbReference type="Proteomes" id="UP001432180">
    <property type="component" value="Chromosome"/>
</dbReference>
<dbReference type="InterPro" id="IPR003782">
    <property type="entry name" value="SCO1/SenC"/>
</dbReference>
<sequence length="228" mass="25058">MPERMRFSARLLPVVALGLAMLLLWLWFGWQPRAPTHRLLDAGSDSPPGGDFVLQSATGPVGLADFRGKLVLLYFGYTACPDVCPTNLALTAMALRELTPEERARVQALFVSVDPQRDDPGHLKQYVEYFHPDIIGLTDKDARLRALAGRYGAVYRRSQDSGSAMGYLIDHSASTYLIDSAGRLRETLGHATPSAELVAILRRYLADTGAQSTLPAPDTLENTHVENH</sequence>
<evidence type="ECO:0000313" key="5">
    <source>
        <dbReference type="EMBL" id="WPL19834.1"/>
    </source>
</evidence>
<dbReference type="CDD" id="cd02968">
    <property type="entry name" value="SCO"/>
    <property type="match status" value="1"/>
</dbReference>
<protein>
    <submittedName>
        <fullName evidence="5">SCO1/SenC</fullName>
    </submittedName>
</protein>